<proteinExistence type="predicted"/>
<feature type="compositionally biased region" description="Acidic residues" evidence="1">
    <location>
        <begin position="233"/>
        <end position="265"/>
    </location>
</feature>
<dbReference type="PROSITE" id="PS51257">
    <property type="entry name" value="PROKAR_LIPOPROTEIN"/>
    <property type="match status" value="1"/>
</dbReference>
<organism evidence="3 4">
    <name type="scientific">Butyrivibrio hungatei</name>
    <dbReference type="NCBI Taxonomy" id="185008"/>
    <lineage>
        <taxon>Bacteria</taxon>
        <taxon>Bacillati</taxon>
        <taxon>Bacillota</taxon>
        <taxon>Clostridia</taxon>
        <taxon>Lachnospirales</taxon>
        <taxon>Lachnospiraceae</taxon>
        <taxon>Butyrivibrio</taxon>
    </lineage>
</organism>
<accession>A0A1G5ABD9</accession>
<evidence type="ECO:0000256" key="1">
    <source>
        <dbReference type="SAM" id="MobiDB-lite"/>
    </source>
</evidence>
<evidence type="ECO:0000256" key="2">
    <source>
        <dbReference type="SAM" id="SignalP"/>
    </source>
</evidence>
<keyword evidence="4" id="KW-1185">Reference proteome</keyword>
<reference evidence="4" key="1">
    <citation type="submission" date="2016-10" db="EMBL/GenBank/DDBJ databases">
        <authorList>
            <person name="Varghese N."/>
            <person name="Submissions S."/>
        </authorList>
    </citation>
    <scope>NUCLEOTIDE SEQUENCE [LARGE SCALE GENOMIC DNA]</scope>
    <source>
        <strain evidence="4">XBD2006</strain>
    </source>
</reference>
<feature type="signal peptide" evidence="2">
    <location>
        <begin position="1"/>
        <end position="22"/>
    </location>
</feature>
<dbReference type="RefSeq" id="WP_074460954.1">
    <property type="nucleotide sequence ID" value="NZ_FMUR01000003.1"/>
</dbReference>
<protein>
    <recommendedName>
        <fullName evidence="5">Lipoprotein</fullName>
    </recommendedName>
</protein>
<keyword evidence="2" id="KW-0732">Signal</keyword>
<feature type="compositionally biased region" description="Acidic residues" evidence="1">
    <location>
        <begin position="273"/>
        <end position="283"/>
    </location>
</feature>
<dbReference type="EMBL" id="FMUR01000003">
    <property type="protein sequence ID" value="SCX75173.1"/>
    <property type="molecule type" value="Genomic_DNA"/>
</dbReference>
<dbReference type="OrthoDB" id="2003102at2"/>
<feature type="region of interest" description="Disordered" evidence="1">
    <location>
        <begin position="219"/>
        <end position="283"/>
    </location>
</feature>
<dbReference type="AlphaFoldDB" id="A0A1G5ABD9"/>
<evidence type="ECO:0000313" key="3">
    <source>
        <dbReference type="EMBL" id="SCX75173.1"/>
    </source>
</evidence>
<feature type="chain" id="PRO_5039411284" description="Lipoprotein" evidence="2">
    <location>
        <begin position="23"/>
        <end position="283"/>
    </location>
</feature>
<gene>
    <name evidence="3" type="ORF">SAMN02910451_00072</name>
</gene>
<evidence type="ECO:0000313" key="4">
    <source>
        <dbReference type="Proteomes" id="UP000183047"/>
    </source>
</evidence>
<evidence type="ECO:0008006" key="5">
    <source>
        <dbReference type="Google" id="ProtNLM"/>
    </source>
</evidence>
<name>A0A1G5ABD9_9FIRM</name>
<dbReference type="Proteomes" id="UP000183047">
    <property type="component" value="Unassembled WGS sequence"/>
</dbReference>
<sequence length="283" mass="30624">MRLGKKLISAIVVLSMSTSALTGCTSSKKAISETAEQFLEIVQNGSTENIEAYASAGVLEGDFVRAFDSTFLIDDLKAGFEADKLDEATAQRLDNLCTSFSNMITSYEIKSVTVKKGVGTVIASVNTAFPLDVIGGDDASSRIAVKVDAYKEANPDKVDNADPEIAKQAYNDVINLVLETYEDVLSESAEKTYIFVFTMTKDPDSKDWSITEIQDYDSVANGKEIAETNTEADTSEDEEQPADEETPAEEENAEEAQPEETDTEAEGNAPADSEVEEVDLSID</sequence>